<feature type="modified residue" description="4-aspartylphosphate" evidence="2">
    <location>
        <position position="59"/>
    </location>
</feature>
<evidence type="ECO:0000256" key="1">
    <source>
        <dbReference type="ARBA" id="ARBA00022553"/>
    </source>
</evidence>
<gene>
    <name evidence="5" type="ORF">ACFQL9_02410</name>
</gene>
<dbReference type="InterPro" id="IPR050595">
    <property type="entry name" value="Bact_response_regulator"/>
</dbReference>
<dbReference type="CDD" id="cd00156">
    <property type="entry name" value="REC"/>
    <property type="match status" value="1"/>
</dbReference>
<dbReference type="InterPro" id="IPR013656">
    <property type="entry name" value="PAS_4"/>
</dbReference>
<dbReference type="AlphaFoldDB" id="A0ABD5W8N6"/>
<dbReference type="PANTHER" id="PTHR44591">
    <property type="entry name" value="STRESS RESPONSE REGULATOR PROTEIN 1"/>
    <property type="match status" value="1"/>
</dbReference>
<dbReference type="EMBL" id="JBHTAH010000001">
    <property type="protein sequence ID" value="MFC7068480.1"/>
    <property type="molecule type" value="Genomic_DNA"/>
</dbReference>
<dbReference type="SMART" id="SM00448">
    <property type="entry name" value="REC"/>
    <property type="match status" value="1"/>
</dbReference>
<keyword evidence="6" id="KW-1185">Reference proteome</keyword>
<dbReference type="Gene3D" id="3.40.50.2300">
    <property type="match status" value="1"/>
</dbReference>
<dbReference type="PANTHER" id="PTHR44591:SF3">
    <property type="entry name" value="RESPONSE REGULATORY DOMAIN-CONTAINING PROTEIN"/>
    <property type="match status" value="1"/>
</dbReference>
<evidence type="ECO:0000313" key="5">
    <source>
        <dbReference type="EMBL" id="MFC7068480.1"/>
    </source>
</evidence>
<dbReference type="InterPro" id="IPR035965">
    <property type="entry name" value="PAS-like_dom_sf"/>
</dbReference>
<dbReference type="Gene3D" id="3.30.450.20">
    <property type="entry name" value="PAS domain"/>
    <property type="match status" value="2"/>
</dbReference>
<dbReference type="InterPro" id="IPR000014">
    <property type="entry name" value="PAS"/>
</dbReference>
<dbReference type="Pfam" id="PF00072">
    <property type="entry name" value="Response_reg"/>
    <property type="match status" value="1"/>
</dbReference>
<dbReference type="InterPro" id="IPR011006">
    <property type="entry name" value="CheY-like_superfamily"/>
</dbReference>
<dbReference type="GeneID" id="81126301"/>
<dbReference type="SUPFAM" id="SSF52172">
    <property type="entry name" value="CheY-like"/>
    <property type="match status" value="1"/>
</dbReference>
<reference evidence="5 6" key="1">
    <citation type="journal article" date="2019" name="Int. J. Syst. Evol. Microbiol.">
        <title>The Global Catalogue of Microorganisms (GCM) 10K type strain sequencing project: providing services to taxonomists for standard genome sequencing and annotation.</title>
        <authorList>
            <consortium name="The Broad Institute Genomics Platform"/>
            <consortium name="The Broad Institute Genome Sequencing Center for Infectious Disease"/>
            <person name="Wu L."/>
            <person name="Ma J."/>
        </authorList>
    </citation>
    <scope>NUCLEOTIDE SEQUENCE [LARGE SCALE GENOMIC DNA]</scope>
    <source>
        <strain evidence="5 6">DT31</strain>
    </source>
</reference>
<comment type="caution">
    <text evidence="5">The sequence shown here is derived from an EMBL/GenBank/DDBJ whole genome shotgun (WGS) entry which is preliminary data.</text>
</comment>
<dbReference type="Pfam" id="PF08448">
    <property type="entry name" value="PAS_4"/>
    <property type="match status" value="2"/>
</dbReference>
<dbReference type="SMART" id="SM00091">
    <property type="entry name" value="PAS"/>
    <property type="match status" value="2"/>
</dbReference>
<dbReference type="PROSITE" id="PS50112">
    <property type="entry name" value="PAS"/>
    <property type="match status" value="2"/>
</dbReference>
<dbReference type="SUPFAM" id="SSF55785">
    <property type="entry name" value="PYP-like sensor domain (PAS domain)"/>
    <property type="match status" value="2"/>
</dbReference>
<dbReference type="CDD" id="cd00130">
    <property type="entry name" value="PAS"/>
    <property type="match status" value="2"/>
</dbReference>
<evidence type="ECO:0000256" key="2">
    <source>
        <dbReference type="PROSITE-ProRule" id="PRU00169"/>
    </source>
</evidence>
<proteinExistence type="predicted"/>
<evidence type="ECO:0000259" key="3">
    <source>
        <dbReference type="PROSITE" id="PS50110"/>
    </source>
</evidence>
<dbReference type="InterPro" id="IPR001789">
    <property type="entry name" value="Sig_transdc_resp-reg_receiver"/>
</dbReference>
<dbReference type="NCBIfam" id="TIGR00229">
    <property type="entry name" value="sensory_box"/>
    <property type="match status" value="1"/>
</dbReference>
<feature type="domain" description="PAS" evidence="4">
    <location>
        <begin position="138"/>
        <end position="209"/>
    </location>
</feature>
<evidence type="ECO:0000313" key="6">
    <source>
        <dbReference type="Proteomes" id="UP001596461"/>
    </source>
</evidence>
<evidence type="ECO:0000259" key="4">
    <source>
        <dbReference type="PROSITE" id="PS50112"/>
    </source>
</evidence>
<feature type="domain" description="Response regulatory" evidence="3">
    <location>
        <begin position="8"/>
        <end position="124"/>
    </location>
</feature>
<accession>A0ABD5W8N6</accession>
<dbReference type="RefSeq" id="WP_284031406.1">
    <property type="nucleotide sequence ID" value="NZ_CP126154.1"/>
</dbReference>
<feature type="domain" description="PAS" evidence="4">
    <location>
        <begin position="260"/>
        <end position="304"/>
    </location>
</feature>
<protein>
    <submittedName>
        <fullName evidence="5">PAS domain-containing protein</fullName>
    </submittedName>
</protein>
<sequence length="394" mass="42301">MSTDTPIRVLHVDDDPLYADLVAAKLGAIGAVDVRTAESAEAGLDLLASDAGFDCVVSDYDMPGTDGLEFLSAVRDRFGDLPFLLFTGHGSEDIASDAIAAGVTGYLRKRTGDSTYRRLHNRIRQAAAKHRAARDLDTERSVSALATDYLSDLFYVLDTDGTVVRWNDRGPEVTGYSDEEIEGRTAMTFVVDDDVSTVAGGLVEALDTGESRFRARLLTKAGDAIPYEFHGRRFDGPDGEPIGVCGIGRDVREQAERDRRLAEFGTMLDANPDGMFLVDGDGTVRRTNRAFGALFDMDRASLVGTPIESLLADGTLGRDAVERYRGALEELRTETAGDAHVSFRTTAAPAGGAGERVYEVRLARPAPDDGVEAGRRTAGVIRDVTGTAAGDRGR</sequence>
<dbReference type="Proteomes" id="UP001596461">
    <property type="component" value="Unassembled WGS sequence"/>
</dbReference>
<dbReference type="PROSITE" id="PS50110">
    <property type="entry name" value="RESPONSE_REGULATORY"/>
    <property type="match status" value="1"/>
</dbReference>
<organism evidence="5 6">
    <name type="scientific">Halobaculum lipolyticum</name>
    <dbReference type="NCBI Taxonomy" id="3032001"/>
    <lineage>
        <taxon>Archaea</taxon>
        <taxon>Methanobacteriati</taxon>
        <taxon>Methanobacteriota</taxon>
        <taxon>Stenosarchaea group</taxon>
        <taxon>Halobacteria</taxon>
        <taxon>Halobacteriales</taxon>
        <taxon>Haloferacaceae</taxon>
        <taxon>Halobaculum</taxon>
    </lineage>
</organism>
<keyword evidence="1 2" id="KW-0597">Phosphoprotein</keyword>
<name>A0ABD5W8N6_9EURY</name>